<dbReference type="GO" id="GO:0006351">
    <property type="term" value="P:DNA-templated transcription"/>
    <property type="evidence" value="ECO:0007669"/>
    <property type="project" value="InterPro"/>
</dbReference>
<evidence type="ECO:0000313" key="4">
    <source>
        <dbReference type="Proteomes" id="UP000019804"/>
    </source>
</evidence>
<protein>
    <submittedName>
        <fullName evidence="3">Pathway-specific regulatory protein</fullName>
    </submittedName>
</protein>
<keyword evidence="4" id="KW-1185">Reference proteome</keyword>
<dbReference type="RefSeq" id="XP_040638229.1">
    <property type="nucleotide sequence ID" value="XM_040782150.1"/>
</dbReference>
<dbReference type="InterPro" id="IPR007219">
    <property type="entry name" value="XnlR_reg_dom"/>
</dbReference>
<dbReference type="PANTHER" id="PTHR47256">
    <property type="entry name" value="ZN(II)2CYS6 TRANSCRIPTION FACTOR (EUROFUNG)-RELATED"/>
    <property type="match status" value="1"/>
</dbReference>
<name>A0A017SCR3_ASPRC</name>
<dbReference type="GO" id="GO:0003677">
    <property type="term" value="F:DNA binding"/>
    <property type="evidence" value="ECO:0007669"/>
    <property type="project" value="InterPro"/>
</dbReference>
<sequence length="654" mass="74837">MSAFIKRGDSYDCSALKQYGLKCSSIAACHSCKRLLAAPPEEGGSRPDYHRNLLNDLFEMMRSLDEVHAETLLKMIRGNTTFEQIQSYMDQALSSMLVHCTDEDTHRNLRNVRHRMEAYSRVPSFRPNIVDVHYLGGIVPYKASAKPWTTVTDDDALVSHLVSLYFTWDYPFYAFVDRDVLSRHILIGNVNSDFCSPFLVNALLANACHYAQYSEAYSLPGDIKVMGTEFLAEAEQYLQTHQFETGSGMRLASLQATLLLYERYSMSGNSDHGYFMLHRAVEMAEALGLINSPRLNINQSNMSSDMISSIKRTAWGLFQIDTVVHANFLRPCRVLEVSVEQIDRDETDEMDLWVAYPINKEARRSWMSQYFDEACRLSTIARDISRIFLPDQDPGFDIYEHKRVLYEKLRQWDQELPKCFSPAERPAAHIILLRLRYHALLINLFFDCFGGNPPFYAPQQQEAQQQFGSTIYDGTLDTALASAREISALVRLHRDQYGLVRAHQYIMYTITLALFTMLEQKSFDVLDYEFLSLTNSFSTVASCSQLGKDIFRIFCQSVRIRCQEEQDLDMETGEMERPPYGPSSVAVTPDRWNDYAEGLRKLADHDGGEEGSSHYTASGIEEMLSMYETMSLGKEGNLQFRQQSSSFRFSPSPE</sequence>
<organism evidence="3 4">
    <name type="scientific">Aspergillus ruber (strain CBS 135680)</name>
    <dbReference type="NCBI Taxonomy" id="1388766"/>
    <lineage>
        <taxon>Eukaryota</taxon>
        <taxon>Fungi</taxon>
        <taxon>Dikarya</taxon>
        <taxon>Ascomycota</taxon>
        <taxon>Pezizomycotina</taxon>
        <taxon>Eurotiomycetes</taxon>
        <taxon>Eurotiomycetidae</taxon>
        <taxon>Eurotiales</taxon>
        <taxon>Aspergillaceae</taxon>
        <taxon>Aspergillus</taxon>
        <taxon>Aspergillus subgen. Aspergillus</taxon>
    </lineage>
</organism>
<gene>
    <name evidence="3" type="ORF">EURHEDRAFT_413350</name>
</gene>
<dbReference type="EMBL" id="KK088426">
    <property type="protein sequence ID" value="EYE94541.1"/>
    <property type="molecule type" value="Genomic_DNA"/>
</dbReference>
<dbReference type="InterPro" id="IPR053187">
    <property type="entry name" value="Notoamide_regulator"/>
</dbReference>
<dbReference type="GeneID" id="63697274"/>
<keyword evidence="1" id="KW-0539">Nucleus</keyword>
<evidence type="ECO:0000256" key="1">
    <source>
        <dbReference type="ARBA" id="ARBA00023242"/>
    </source>
</evidence>
<feature type="domain" description="Xylanolytic transcriptional activator regulatory" evidence="2">
    <location>
        <begin position="163"/>
        <end position="412"/>
    </location>
</feature>
<evidence type="ECO:0000259" key="2">
    <source>
        <dbReference type="Pfam" id="PF04082"/>
    </source>
</evidence>
<dbReference type="OrthoDB" id="2593732at2759"/>
<dbReference type="AlphaFoldDB" id="A0A017SCR3"/>
<proteinExistence type="predicted"/>
<evidence type="ECO:0000313" key="3">
    <source>
        <dbReference type="EMBL" id="EYE94541.1"/>
    </source>
</evidence>
<dbReference type="CDD" id="cd12148">
    <property type="entry name" value="fungal_TF_MHR"/>
    <property type="match status" value="1"/>
</dbReference>
<dbReference type="Proteomes" id="UP000019804">
    <property type="component" value="Unassembled WGS sequence"/>
</dbReference>
<dbReference type="HOGENOM" id="CLU_007003_8_0_1"/>
<accession>A0A017SCR3</accession>
<dbReference type="Pfam" id="PF04082">
    <property type="entry name" value="Fungal_trans"/>
    <property type="match status" value="1"/>
</dbReference>
<dbReference type="GO" id="GO:0008270">
    <property type="term" value="F:zinc ion binding"/>
    <property type="evidence" value="ECO:0007669"/>
    <property type="project" value="InterPro"/>
</dbReference>
<reference evidence="4" key="1">
    <citation type="journal article" date="2014" name="Nat. Commun.">
        <title>Genomic adaptations of the halophilic Dead Sea filamentous fungus Eurotium rubrum.</title>
        <authorList>
            <person name="Kis-Papo T."/>
            <person name="Weig A.R."/>
            <person name="Riley R."/>
            <person name="Persoh D."/>
            <person name="Salamov A."/>
            <person name="Sun H."/>
            <person name="Lipzen A."/>
            <person name="Wasser S.P."/>
            <person name="Rambold G."/>
            <person name="Grigoriev I.V."/>
            <person name="Nevo E."/>
        </authorList>
    </citation>
    <scope>NUCLEOTIDE SEQUENCE [LARGE SCALE GENOMIC DNA]</scope>
    <source>
        <strain evidence="4">CBS 135680</strain>
    </source>
</reference>
<dbReference type="PANTHER" id="PTHR47256:SF5">
    <property type="entry name" value="ZN(II)2CYS6 TRANSCRIPTION FACTOR (EUROFUNG)"/>
    <property type="match status" value="1"/>
</dbReference>